<evidence type="ECO:0000313" key="3">
    <source>
        <dbReference type="Proteomes" id="UP000076476"/>
    </source>
</evidence>
<dbReference type="Proteomes" id="UP000076476">
    <property type="component" value="Unassembled WGS sequence"/>
</dbReference>
<dbReference type="OrthoDB" id="2455195at2"/>
<dbReference type="EMBL" id="LWBR01000035">
    <property type="protein sequence ID" value="KZN95802.1"/>
    <property type="molecule type" value="Genomic_DNA"/>
</dbReference>
<accession>A0A161Y2E2</accession>
<name>A0A161Y2E2_9BACI</name>
<dbReference type="KEGG" id="apak:AP3564_16910"/>
<proteinExistence type="predicted"/>
<dbReference type="GeneID" id="301126594"/>
<keyword evidence="3" id="KW-1185">Reference proteome</keyword>
<gene>
    <name evidence="1" type="ORF">AP3564_16910</name>
    <name evidence="2" type="ORF">AZI98_12060</name>
</gene>
<dbReference type="RefSeq" id="WP_063388536.1">
    <property type="nucleotide sequence ID" value="NZ_CP017703.1"/>
</dbReference>
<protein>
    <submittedName>
        <fullName evidence="2">Spore coat protein CotH</fullName>
    </submittedName>
</protein>
<keyword evidence="2" id="KW-0946">Virion</keyword>
<dbReference type="STRING" id="33936.AZI98_12060"/>
<evidence type="ECO:0000313" key="2">
    <source>
        <dbReference type="EMBL" id="KZN95802.1"/>
    </source>
</evidence>
<reference evidence="1 4" key="2">
    <citation type="submission" date="2016-10" db="EMBL/GenBank/DDBJ databases">
        <title>The whole genome sequencing and assembly of Aeribacillus pallidus KCTC3564 strain.</title>
        <authorList>
            <person name="Lee Y.-J."/>
            <person name="Park M.-K."/>
            <person name="Yi H."/>
            <person name="Bahn Y.-S."/>
            <person name="Kim J.F."/>
            <person name="Lee D.-W."/>
        </authorList>
    </citation>
    <scope>NUCLEOTIDE SEQUENCE [LARGE SCALE GENOMIC DNA]</scope>
    <source>
        <strain evidence="1 4">KCTC3564</strain>
    </source>
</reference>
<dbReference type="EMBL" id="CP017703">
    <property type="protein sequence ID" value="ASS91692.1"/>
    <property type="molecule type" value="Genomic_DNA"/>
</dbReference>
<dbReference type="InterPro" id="IPR020108">
    <property type="entry name" value="Spore_coat_CotD"/>
</dbReference>
<dbReference type="Pfam" id="PF11122">
    <property type="entry name" value="Spore-coat_CotD"/>
    <property type="match status" value="1"/>
</dbReference>
<accession>A0A163XNZ5</accession>
<dbReference type="Proteomes" id="UP000214606">
    <property type="component" value="Chromosome"/>
</dbReference>
<dbReference type="AlphaFoldDB" id="A0A161Y2E2"/>
<evidence type="ECO:0000313" key="4">
    <source>
        <dbReference type="Proteomes" id="UP000214606"/>
    </source>
</evidence>
<organism evidence="2 3">
    <name type="scientific">Aeribacillus pallidus</name>
    <dbReference type="NCBI Taxonomy" id="33936"/>
    <lineage>
        <taxon>Bacteria</taxon>
        <taxon>Bacillati</taxon>
        <taxon>Bacillota</taxon>
        <taxon>Bacilli</taxon>
        <taxon>Bacillales</taxon>
        <taxon>Bacillaceae</taxon>
        <taxon>Aeribacillus</taxon>
    </lineage>
</organism>
<evidence type="ECO:0000313" key="1">
    <source>
        <dbReference type="EMBL" id="ASS91692.1"/>
    </source>
</evidence>
<keyword evidence="2" id="KW-0167">Capsid protein</keyword>
<sequence>MKCRPNVLQPIVHPTKCCVNHTHSTTIVPHIHPIHTTNVNHQMYQHLHYFPHTQSAVNNVSHQHFQCMGPGPFPR</sequence>
<reference evidence="2 3" key="1">
    <citation type="submission" date="2016-04" db="EMBL/GenBank/DDBJ databases">
        <title>Draft genome sequence of Aeribacillus pallidus 8m3 from petroleum reservoir.</title>
        <authorList>
            <person name="Poltaraus A.B."/>
            <person name="Nazina T.N."/>
            <person name="Tourova T.P."/>
            <person name="Malakho S.M."/>
            <person name="Korshunova A.V."/>
            <person name="Sokolova D.S."/>
        </authorList>
    </citation>
    <scope>NUCLEOTIDE SEQUENCE [LARGE SCALE GENOMIC DNA]</scope>
    <source>
        <strain evidence="2 3">8m3</strain>
    </source>
</reference>